<sequence>MTDALSAHRLLFRLAQSGALLFAWIFIFEYFARLGSFGEAAYHTALTFCLAHAVAYVLTPFSARAVRNGVKSPTAKATLVLSTAYILLGLSLWGFVSQPGVWGIFAFAILFGVYRALYWISYRAHMGVGAKGRAYEIIVALMPLVFGYAAAFAPNPSVILIAAAVLVFLSLVPHLRIPDVVERYPWGAVETFREFFRSYHRLVVLRAAIDGAHSAALFLIWPLAVFMLLERSYALLGLVFSLTLLTVLFVRFTLRRFSSQSSVLHTPSVRAAHIVSAWIFRLVAATPIAIIAVGVYAHAYGSDREETDILAFEHTADQGVYLDEHTVLKEMGAAIGKVIAALMFAVLALHVSIPAAFAIVFVLVAVFSGVVLLTRRRSVVF</sequence>
<dbReference type="AlphaFoldDB" id="A0A1F6EMQ9"/>
<name>A0A1F6EMQ9_9BACT</name>
<evidence type="ECO:0008006" key="4">
    <source>
        <dbReference type="Google" id="ProtNLM"/>
    </source>
</evidence>
<feature type="transmembrane region" description="Helical" evidence="1">
    <location>
        <begin position="10"/>
        <end position="28"/>
    </location>
</feature>
<dbReference type="Proteomes" id="UP000178587">
    <property type="component" value="Unassembled WGS sequence"/>
</dbReference>
<protein>
    <recommendedName>
        <fullName evidence="4">MFS transporter</fullName>
    </recommendedName>
</protein>
<dbReference type="STRING" id="1798507.A3A34_03815"/>
<feature type="transmembrane region" description="Helical" evidence="1">
    <location>
        <begin position="134"/>
        <end position="151"/>
    </location>
</feature>
<gene>
    <name evidence="2" type="ORF">A3A34_03815</name>
</gene>
<evidence type="ECO:0000313" key="2">
    <source>
        <dbReference type="EMBL" id="OGG74917.1"/>
    </source>
</evidence>
<evidence type="ECO:0000256" key="1">
    <source>
        <dbReference type="SAM" id="Phobius"/>
    </source>
</evidence>
<feature type="transmembrane region" description="Helical" evidence="1">
    <location>
        <begin position="79"/>
        <end position="96"/>
    </location>
</feature>
<keyword evidence="1" id="KW-1133">Transmembrane helix</keyword>
<feature type="transmembrane region" description="Helical" evidence="1">
    <location>
        <begin position="40"/>
        <end position="58"/>
    </location>
</feature>
<feature type="transmembrane region" description="Helical" evidence="1">
    <location>
        <begin position="157"/>
        <end position="175"/>
    </location>
</feature>
<dbReference type="EMBL" id="MFLU01000010">
    <property type="protein sequence ID" value="OGG74917.1"/>
    <property type="molecule type" value="Genomic_DNA"/>
</dbReference>
<keyword evidence="1" id="KW-0472">Membrane</keyword>
<reference evidence="2 3" key="1">
    <citation type="journal article" date="2016" name="Nat. Commun.">
        <title>Thousands of microbial genomes shed light on interconnected biogeochemical processes in an aquifer system.</title>
        <authorList>
            <person name="Anantharaman K."/>
            <person name="Brown C.T."/>
            <person name="Hug L.A."/>
            <person name="Sharon I."/>
            <person name="Castelle C.J."/>
            <person name="Probst A.J."/>
            <person name="Thomas B.C."/>
            <person name="Singh A."/>
            <person name="Wilkins M.J."/>
            <person name="Karaoz U."/>
            <person name="Brodie E.L."/>
            <person name="Williams K.H."/>
            <person name="Hubbard S.S."/>
            <person name="Banfield J.F."/>
        </authorList>
    </citation>
    <scope>NUCLEOTIDE SEQUENCE [LARGE SCALE GENOMIC DNA]</scope>
</reference>
<evidence type="ECO:0000313" key="3">
    <source>
        <dbReference type="Proteomes" id="UP000178587"/>
    </source>
</evidence>
<feature type="transmembrane region" description="Helical" evidence="1">
    <location>
        <begin position="275"/>
        <end position="297"/>
    </location>
</feature>
<comment type="caution">
    <text evidence="2">The sequence shown here is derived from an EMBL/GenBank/DDBJ whole genome shotgun (WGS) entry which is preliminary data.</text>
</comment>
<organism evidence="2 3">
    <name type="scientific">Candidatus Kaiserbacteria bacterium RIFCSPLOWO2_01_FULL_50_24</name>
    <dbReference type="NCBI Taxonomy" id="1798507"/>
    <lineage>
        <taxon>Bacteria</taxon>
        <taxon>Candidatus Kaiseribacteriota</taxon>
    </lineage>
</organism>
<feature type="transmembrane region" description="Helical" evidence="1">
    <location>
        <begin position="203"/>
        <end position="227"/>
    </location>
</feature>
<feature type="transmembrane region" description="Helical" evidence="1">
    <location>
        <begin position="102"/>
        <end position="122"/>
    </location>
</feature>
<proteinExistence type="predicted"/>
<accession>A0A1F6EMQ9</accession>
<feature type="transmembrane region" description="Helical" evidence="1">
    <location>
        <begin position="233"/>
        <end position="254"/>
    </location>
</feature>
<keyword evidence="1" id="KW-0812">Transmembrane</keyword>
<feature type="transmembrane region" description="Helical" evidence="1">
    <location>
        <begin position="339"/>
        <end position="372"/>
    </location>
</feature>